<dbReference type="InterPro" id="IPR044929">
    <property type="entry name" value="DNA/RNA_non-sp_Endonuclease_sf"/>
</dbReference>
<feature type="region of interest" description="Disordered" evidence="1">
    <location>
        <begin position="30"/>
        <end position="51"/>
    </location>
</feature>
<keyword evidence="5" id="KW-1185">Reference proteome</keyword>
<reference evidence="4" key="1">
    <citation type="submission" date="2021-04" db="EMBL/GenBank/DDBJ databases">
        <title>Taxonomic assessment of Weissella genus.</title>
        <authorList>
            <person name="Fanelli F."/>
            <person name="Chieffi D."/>
            <person name="Dell'Aquila A."/>
            <person name="Gyu-Sung C."/>
            <person name="Franz C.M.A.P."/>
            <person name="Fusco V."/>
        </authorList>
    </citation>
    <scope>NUCLEOTIDE SEQUENCE</scope>
    <source>
        <strain evidence="4">LMG 25373</strain>
    </source>
</reference>
<evidence type="ECO:0000259" key="3">
    <source>
        <dbReference type="Pfam" id="PF13930"/>
    </source>
</evidence>
<keyword evidence="2" id="KW-0812">Transmembrane</keyword>
<dbReference type="InterPro" id="IPR044927">
    <property type="entry name" value="Endonuclea_NS_2"/>
</dbReference>
<organism evidence="4 5">
    <name type="scientific">Periweissella beninensis</name>
    <dbReference type="NCBI Taxonomy" id="504936"/>
    <lineage>
        <taxon>Bacteria</taxon>
        <taxon>Bacillati</taxon>
        <taxon>Bacillota</taxon>
        <taxon>Bacilli</taxon>
        <taxon>Lactobacillales</taxon>
        <taxon>Lactobacillaceae</taxon>
        <taxon>Periweissella</taxon>
    </lineage>
</organism>
<dbReference type="RefSeq" id="WP_205144034.1">
    <property type="nucleotide sequence ID" value="NZ_JAFBDN010000017.1"/>
</dbReference>
<evidence type="ECO:0000313" key="4">
    <source>
        <dbReference type="EMBL" id="MCM2436897.1"/>
    </source>
</evidence>
<keyword evidence="4" id="KW-0540">Nuclease</keyword>
<evidence type="ECO:0000256" key="2">
    <source>
        <dbReference type="SAM" id="Phobius"/>
    </source>
</evidence>
<protein>
    <submittedName>
        <fullName evidence="4">DNA/RNA non-specific endonuclease</fullName>
    </submittedName>
</protein>
<dbReference type="Proteomes" id="UP001057481">
    <property type="component" value="Unassembled WGS sequence"/>
</dbReference>
<feature type="compositionally biased region" description="Basic and acidic residues" evidence="1">
    <location>
        <begin position="37"/>
        <end position="47"/>
    </location>
</feature>
<name>A0ABT0VKF4_9LACO</name>
<keyword evidence="2" id="KW-0472">Membrane</keyword>
<dbReference type="Gene3D" id="3.40.570.10">
    <property type="entry name" value="Extracellular Endonuclease, subunit A"/>
    <property type="match status" value="1"/>
</dbReference>
<accession>A0ABT0VKF4</accession>
<keyword evidence="4" id="KW-0378">Hydrolase</keyword>
<comment type="caution">
    <text evidence="4">The sequence shown here is derived from an EMBL/GenBank/DDBJ whole genome shotgun (WGS) entry which is preliminary data.</text>
</comment>
<evidence type="ECO:0000256" key="1">
    <source>
        <dbReference type="SAM" id="MobiDB-lite"/>
    </source>
</evidence>
<keyword evidence="4" id="KW-0255">Endonuclease</keyword>
<sequence>MSKRGKEKNQLYIIILILGLLITGGKSLLSNQGTNNQERETTVDRKQTSVKTATKTNAQLANLKYNGQQIVQINQGKPTFKANQLKTTNGPWVVYGELDNLNRATIATGLLNASLMPTVKRQRLTVTPTGYRNRRVPMNGHYDWLFNRAHLIGYQFTGENNNLHNLVTGTRSLNDPAMTYYENRTANYLRTHRNDYVRYEVTPIYRKNELVPRGVHMQAQSIKNATIKYNVYIFNVQKGITINYNNGNSTIN</sequence>
<dbReference type="Pfam" id="PF13930">
    <property type="entry name" value="Endonuclea_NS_2"/>
    <property type="match status" value="1"/>
</dbReference>
<proteinExistence type="predicted"/>
<gene>
    <name evidence="4" type="ORF">KAK10_02985</name>
</gene>
<feature type="transmembrane region" description="Helical" evidence="2">
    <location>
        <begin position="12"/>
        <end position="29"/>
    </location>
</feature>
<feature type="domain" description="Type VII secretion system protein EssD-like" evidence="3">
    <location>
        <begin position="91"/>
        <end position="221"/>
    </location>
</feature>
<evidence type="ECO:0000313" key="5">
    <source>
        <dbReference type="Proteomes" id="UP001057481"/>
    </source>
</evidence>
<dbReference type="GO" id="GO:0004519">
    <property type="term" value="F:endonuclease activity"/>
    <property type="evidence" value="ECO:0007669"/>
    <property type="project" value="UniProtKB-KW"/>
</dbReference>
<dbReference type="EMBL" id="JAGMVS010000040">
    <property type="protein sequence ID" value="MCM2436897.1"/>
    <property type="molecule type" value="Genomic_DNA"/>
</dbReference>
<keyword evidence="2" id="KW-1133">Transmembrane helix</keyword>